<keyword evidence="1" id="KW-0819">tRNA processing</keyword>
<evidence type="ECO:0000256" key="2">
    <source>
        <dbReference type="PIRSR" id="PIRSR019634-50"/>
    </source>
</evidence>
<reference evidence="7 8" key="1">
    <citation type="submission" date="2016-10" db="EMBL/GenBank/DDBJ databases">
        <title>Genome sequence of the basidiomycete white-rot fungus Trametes pubescens.</title>
        <authorList>
            <person name="Makela M.R."/>
            <person name="Granchi Z."/>
            <person name="Peng M."/>
            <person name="De Vries R.P."/>
            <person name="Grigoriev I."/>
            <person name="Riley R."/>
            <person name="Hilden K."/>
        </authorList>
    </citation>
    <scope>NUCLEOTIDE SEQUENCE [LARGE SCALE GENOMIC DNA]</scope>
    <source>
        <strain evidence="7 8">FBCC735</strain>
    </source>
</reference>
<protein>
    <recommendedName>
        <fullName evidence="1">tRNA ligase</fullName>
        <ecNumber evidence="1">6.5.1.3</ecNumber>
    </recommendedName>
</protein>
<dbReference type="InterPro" id="IPR015966">
    <property type="entry name" value="tRNA_lig_kin_fungi"/>
</dbReference>
<feature type="compositionally biased region" description="Polar residues" evidence="3">
    <location>
        <begin position="1"/>
        <end position="21"/>
    </location>
</feature>
<dbReference type="OMA" id="FQDWDYK"/>
<dbReference type="Proteomes" id="UP000184267">
    <property type="component" value="Unassembled WGS sequence"/>
</dbReference>
<keyword evidence="1 7" id="KW-0436">Ligase</keyword>
<dbReference type="AlphaFoldDB" id="A0A1M2V564"/>
<feature type="region of interest" description="Disordered" evidence="3">
    <location>
        <begin position="632"/>
        <end position="654"/>
    </location>
</feature>
<name>A0A1M2V564_TRAPU</name>
<keyword evidence="8" id="KW-1185">Reference proteome</keyword>
<dbReference type="InterPro" id="IPR019039">
    <property type="entry name" value="T4-Rnl1-like_N"/>
</dbReference>
<gene>
    <name evidence="7" type="ORF">TRAPUB_6615</name>
</gene>
<dbReference type="InterPro" id="IPR012387">
    <property type="entry name" value="Trl1_fun"/>
</dbReference>
<dbReference type="GO" id="GO:0005634">
    <property type="term" value="C:nucleus"/>
    <property type="evidence" value="ECO:0007669"/>
    <property type="project" value="TreeGrafter"/>
</dbReference>
<evidence type="ECO:0000256" key="3">
    <source>
        <dbReference type="SAM" id="MobiDB-lite"/>
    </source>
</evidence>
<dbReference type="InterPro" id="IPR027417">
    <property type="entry name" value="P-loop_NTPase"/>
</dbReference>
<dbReference type="PIRSF" id="PIRSF019634">
    <property type="entry name" value="tRNA_lig_yeast"/>
    <property type="match status" value="1"/>
</dbReference>
<sequence length="834" mass="91939">MASASKSPNTSPVVATGQASAPSDELPSLFSSLSTGDEDSALIDELQRISKASPKLVRSSEHKAPADPNILIRSWKMNEFKYYDIPSPFPTLARGLFTQDIADGRKTKHRIVARGYDKFFNIGEVPWTTWASLESHTAAPYTLTLKSNGCIIFIAALTPTQLLVTSKHSLGPSPSATGESHAQVGERWLRKHLADCGKTEEQLARTLWDKNWTAVAELCDDSFEEHVLPYGPEKTGLHLHGLNSCAKHFRTQEQAVVDAFADTWGFIKTPSTVLSSIAEVRAFTDEVGRTGKWNGEALEGFVVRTHVTAPPTRGGKPASASPYPVGASFFFKIKFDEPYMMYRDWREVTKTLLSKGPSPALLPKSKMRRAETKLYVRWICDEMKRDKSQFEEFTKGKGIIATRTRFLAWLESEQGKAAQSVTTGVDETGAKYVDLKEGKVIIVPIAVPGVGKTTVGVALTHLFGFGHVQSDDVQAKKPAPQFIKNVVKALANHRVVIADKNNHLKMHRDQLREAAQQVDPPAHLLAFNWLSGLPQSTIHRICSDRILERGDKHQSLLADTAPRGHEDVLWMFLKQAEEPAEAEADVLVTLNIDEDLEHMLARAVDACVEYLGVERPDQEKIGEALAAARAYEPKRKGNKTKAAAKRQDDKPAKPPRYFGVLAEVGLEGVVGPALAAAPDVPDEARKVWTDITAGDRVAQRPHITIVHSNSLPDEQALWDACMALHTRERPPVLSFRLEALVWNGRIMAAAVSDLAVASDDPGEVDEKAVALVATLPKDLRERLHVTVGTRDKIIQPVEARDLVAKWRRNGAGPGVWSIPLKDVWVKGRLKGLFN</sequence>
<organism evidence="7 8">
    <name type="scientific">Trametes pubescens</name>
    <name type="common">White-rot fungus</name>
    <dbReference type="NCBI Taxonomy" id="154538"/>
    <lineage>
        <taxon>Eukaryota</taxon>
        <taxon>Fungi</taxon>
        <taxon>Dikarya</taxon>
        <taxon>Basidiomycota</taxon>
        <taxon>Agaricomycotina</taxon>
        <taxon>Agaricomycetes</taxon>
        <taxon>Polyporales</taxon>
        <taxon>Polyporaceae</taxon>
        <taxon>Trametes</taxon>
    </lineage>
</organism>
<dbReference type="Pfam" id="PF08303">
    <property type="entry name" value="tRNA_lig_kinase"/>
    <property type="match status" value="1"/>
</dbReference>
<feature type="domain" description="tRNA ligase phosphodiesterase" evidence="4">
    <location>
        <begin position="614"/>
        <end position="822"/>
    </location>
</feature>
<dbReference type="GO" id="GO:0005524">
    <property type="term" value="F:ATP binding"/>
    <property type="evidence" value="ECO:0007669"/>
    <property type="project" value="UniProtKB-UniRule"/>
</dbReference>
<evidence type="ECO:0000259" key="4">
    <source>
        <dbReference type="Pfam" id="PF08302"/>
    </source>
</evidence>
<evidence type="ECO:0000259" key="6">
    <source>
        <dbReference type="Pfam" id="PF09511"/>
    </source>
</evidence>
<evidence type="ECO:0000313" key="7">
    <source>
        <dbReference type="EMBL" id="OJT02759.1"/>
    </source>
</evidence>
<proteinExistence type="inferred from homology"/>
<feature type="domain" description="tRNA ligase kinase" evidence="5">
    <location>
        <begin position="441"/>
        <end position="576"/>
    </location>
</feature>
<dbReference type="OrthoDB" id="276239at2759"/>
<dbReference type="Gene3D" id="3.40.50.300">
    <property type="entry name" value="P-loop containing nucleotide triphosphate hydrolases"/>
    <property type="match status" value="1"/>
</dbReference>
<feature type="domain" description="T4 RNA ligase 1-like N-terminal" evidence="6">
    <location>
        <begin position="93"/>
        <end position="339"/>
    </location>
</feature>
<dbReference type="STRING" id="154538.A0A1M2V564"/>
<evidence type="ECO:0000256" key="1">
    <source>
        <dbReference type="PIRNR" id="PIRNR019634"/>
    </source>
</evidence>
<dbReference type="EC" id="6.5.1.3" evidence="1"/>
<dbReference type="Pfam" id="PF09511">
    <property type="entry name" value="RNA_lig_T4_1"/>
    <property type="match status" value="1"/>
</dbReference>
<dbReference type="GO" id="GO:0008081">
    <property type="term" value="F:phosphoric diester hydrolase activity"/>
    <property type="evidence" value="ECO:0007669"/>
    <property type="project" value="InterPro"/>
</dbReference>
<dbReference type="Pfam" id="PF08302">
    <property type="entry name" value="tRNA_lig_CPD"/>
    <property type="match status" value="1"/>
</dbReference>
<dbReference type="EMBL" id="MNAD01001649">
    <property type="protein sequence ID" value="OJT02759.1"/>
    <property type="molecule type" value="Genomic_DNA"/>
</dbReference>
<dbReference type="GO" id="GO:0051730">
    <property type="term" value="F:GTP-dependent polyribonucleotide 5'-hydroxyl-kinase activity"/>
    <property type="evidence" value="ECO:0007669"/>
    <property type="project" value="InterPro"/>
</dbReference>
<dbReference type="GO" id="GO:0003972">
    <property type="term" value="F:RNA ligase (ATP) activity"/>
    <property type="evidence" value="ECO:0007669"/>
    <property type="project" value="UniProtKB-UniRule"/>
</dbReference>
<evidence type="ECO:0000259" key="5">
    <source>
        <dbReference type="Pfam" id="PF08303"/>
    </source>
</evidence>
<dbReference type="PANTHER" id="PTHR32004:SF1">
    <property type="entry name" value="TRNA LIGASE"/>
    <property type="match status" value="1"/>
</dbReference>
<dbReference type="PANTHER" id="PTHR32004">
    <property type="entry name" value="TRNA LIGASE"/>
    <property type="match status" value="1"/>
</dbReference>
<accession>A0A1M2V564</accession>
<comment type="catalytic activity">
    <reaction evidence="1">
        <text>ATP + (ribonucleotide)n-3'-hydroxyl + 5'-phospho-(ribonucleotide)m = (ribonucleotide)n+m + AMP + diphosphate.</text>
        <dbReference type="EC" id="6.5.1.3"/>
    </reaction>
</comment>
<feature type="active site" description="N6-AMP-lysine intermediate" evidence="2">
    <location>
        <position position="146"/>
    </location>
</feature>
<dbReference type="SUPFAM" id="SSF52540">
    <property type="entry name" value="P-loop containing nucleoside triphosphate hydrolases"/>
    <property type="match status" value="1"/>
</dbReference>
<feature type="region of interest" description="Disordered" evidence="3">
    <location>
        <begin position="1"/>
        <end position="33"/>
    </location>
</feature>
<comment type="similarity">
    <text evidence="1">Belongs to the TRL1 family.</text>
</comment>
<dbReference type="InterPro" id="IPR015965">
    <property type="entry name" value="tRNA_lig_PDEase"/>
</dbReference>
<evidence type="ECO:0000313" key="8">
    <source>
        <dbReference type="Proteomes" id="UP000184267"/>
    </source>
</evidence>
<comment type="caution">
    <text evidence="7">The sequence shown here is derived from an EMBL/GenBank/DDBJ whole genome shotgun (WGS) entry which is preliminary data.</text>
</comment>
<dbReference type="GO" id="GO:0006388">
    <property type="term" value="P:tRNA splicing, via endonucleolytic cleavage and ligation"/>
    <property type="evidence" value="ECO:0007669"/>
    <property type="project" value="UniProtKB-UniRule"/>
</dbReference>